<dbReference type="AlphaFoldDB" id="A0A1F7WSX1"/>
<dbReference type="EMBL" id="MGFM01000032">
    <property type="protein sequence ID" value="OGM05589.1"/>
    <property type="molecule type" value="Genomic_DNA"/>
</dbReference>
<name>A0A1F7WSX1_9BACT</name>
<reference evidence="1 2" key="1">
    <citation type="journal article" date="2016" name="Nat. Commun.">
        <title>Thousands of microbial genomes shed light on interconnected biogeochemical processes in an aquifer system.</title>
        <authorList>
            <person name="Anantharaman K."/>
            <person name="Brown C.T."/>
            <person name="Hug L.A."/>
            <person name="Sharon I."/>
            <person name="Castelle C.J."/>
            <person name="Probst A.J."/>
            <person name="Thomas B.C."/>
            <person name="Singh A."/>
            <person name="Wilkins M.J."/>
            <person name="Karaoz U."/>
            <person name="Brodie E.L."/>
            <person name="Williams K.H."/>
            <person name="Hubbard S.S."/>
            <person name="Banfield J.F."/>
        </authorList>
    </citation>
    <scope>NUCLEOTIDE SEQUENCE [LARGE SCALE GENOMIC DNA]</scope>
</reference>
<gene>
    <name evidence="1" type="ORF">A2125_02215</name>
</gene>
<evidence type="ECO:0000313" key="2">
    <source>
        <dbReference type="Proteomes" id="UP000178812"/>
    </source>
</evidence>
<proteinExistence type="predicted"/>
<dbReference type="Proteomes" id="UP000178812">
    <property type="component" value="Unassembled WGS sequence"/>
</dbReference>
<evidence type="ECO:0000313" key="1">
    <source>
        <dbReference type="EMBL" id="OGM05589.1"/>
    </source>
</evidence>
<sequence>MSTYIVSKEDLKTHLFGATTGTKYDTILAAIALQVDIMFENMLGIKHSTSGGETITDEVLNSDGTNVIKTKFKPITEITTVKYRDASWAFSTYTELTVGNMDFDGNKIYTRDYVVAPVGIRNLKITYKVGYSDTNLPLDLKLAAILIGVGIFNQRNMVGFSGQSVQGININLDKDQFTFVKKILDTYRNIDVV</sequence>
<organism evidence="1 2">
    <name type="scientific">Candidatus Woesebacteria bacterium GWB1_43_5</name>
    <dbReference type="NCBI Taxonomy" id="1802474"/>
    <lineage>
        <taxon>Bacteria</taxon>
        <taxon>Candidatus Woeseibacteriota</taxon>
    </lineage>
</organism>
<accession>A0A1F7WSX1</accession>
<comment type="caution">
    <text evidence="1">The sequence shown here is derived from an EMBL/GenBank/DDBJ whole genome shotgun (WGS) entry which is preliminary data.</text>
</comment>
<protein>
    <submittedName>
        <fullName evidence="1">Uncharacterized protein</fullName>
    </submittedName>
</protein>